<dbReference type="Gene3D" id="3.60.20.10">
    <property type="entry name" value="Glutamine Phosphoribosylpyrophosphate, subunit 1, domain 1"/>
    <property type="match status" value="1"/>
</dbReference>
<dbReference type="SUPFAM" id="SSF52402">
    <property type="entry name" value="Adenine nucleotide alpha hydrolases-like"/>
    <property type="match status" value="1"/>
</dbReference>
<gene>
    <name evidence="11" type="ORF">TSOC_009395</name>
</gene>
<dbReference type="PANTHER" id="PTHR11772">
    <property type="entry name" value="ASPARAGINE SYNTHETASE"/>
    <property type="match status" value="1"/>
</dbReference>
<dbReference type="Proteomes" id="UP000236333">
    <property type="component" value="Unassembled WGS sequence"/>
</dbReference>
<dbReference type="InterPro" id="IPR050795">
    <property type="entry name" value="Asn_Synthetase"/>
</dbReference>
<evidence type="ECO:0000256" key="9">
    <source>
        <dbReference type="PIRSR" id="PIRSR001589-3"/>
    </source>
</evidence>
<comment type="pathway">
    <text evidence="1">Amino-acid biosynthesis; L-asparagine biosynthesis; L-asparagine from L-aspartate (L-Gln route): step 1/1.</text>
</comment>
<comment type="caution">
    <text evidence="11">The sequence shown here is derived from an EMBL/GenBank/DDBJ whole genome shotgun (WGS) entry which is preliminary data.</text>
</comment>
<dbReference type="EC" id="6.3.5.4" evidence="8"/>
<keyword evidence="4 8" id="KW-0547">Nucleotide-binding</keyword>
<dbReference type="CDD" id="cd01991">
    <property type="entry name" value="Asn_synthase_B_C"/>
    <property type="match status" value="1"/>
</dbReference>
<proteinExistence type="predicted"/>
<dbReference type="InterPro" id="IPR001962">
    <property type="entry name" value="Asn_synthase"/>
</dbReference>
<dbReference type="GO" id="GO:0005524">
    <property type="term" value="F:ATP binding"/>
    <property type="evidence" value="ECO:0007669"/>
    <property type="project" value="UniProtKB-KW"/>
</dbReference>
<dbReference type="GO" id="GO:0005829">
    <property type="term" value="C:cytosol"/>
    <property type="evidence" value="ECO:0007669"/>
    <property type="project" value="TreeGrafter"/>
</dbReference>
<evidence type="ECO:0000256" key="5">
    <source>
        <dbReference type="ARBA" id="ARBA00022840"/>
    </source>
</evidence>
<evidence type="ECO:0000256" key="4">
    <source>
        <dbReference type="ARBA" id="ARBA00022741"/>
    </source>
</evidence>
<feature type="domain" description="Glutamine amidotransferase type-2" evidence="10">
    <location>
        <begin position="1"/>
        <end position="136"/>
    </location>
</feature>
<dbReference type="InterPro" id="IPR017932">
    <property type="entry name" value="GATase_2_dom"/>
</dbReference>
<evidence type="ECO:0000256" key="8">
    <source>
        <dbReference type="PIRNR" id="PIRNR001589"/>
    </source>
</evidence>
<keyword evidence="5 8" id="KW-0067">ATP-binding</keyword>
<dbReference type="Pfam" id="PF00733">
    <property type="entry name" value="Asn_synthase"/>
    <property type="match status" value="2"/>
</dbReference>
<keyword evidence="6" id="KW-0061">Asparagine biosynthesis</keyword>
<keyword evidence="2" id="KW-0436">Ligase</keyword>
<dbReference type="PANTHER" id="PTHR11772:SF23">
    <property type="entry name" value="ASPARAGINE SYNTHETASE [GLUTAMINE-HYDROLYZING]"/>
    <property type="match status" value="1"/>
</dbReference>
<dbReference type="GO" id="GO:0004066">
    <property type="term" value="F:asparagine synthase (glutamine-hydrolyzing) activity"/>
    <property type="evidence" value="ECO:0007669"/>
    <property type="project" value="UniProtKB-EC"/>
</dbReference>
<evidence type="ECO:0000313" key="11">
    <source>
        <dbReference type="EMBL" id="PNH04431.1"/>
    </source>
</evidence>
<evidence type="ECO:0000256" key="7">
    <source>
        <dbReference type="ARBA" id="ARBA00048741"/>
    </source>
</evidence>
<keyword evidence="12" id="KW-1185">Reference proteome</keyword>
<name>A0A2J7ZVX8_9CHLO</name>
<reference evidence="11 12" key="1">
    <citation type="journal article" date="2017" name="Mol. Biol. Evol.">
        <title>The 4-celled Tetrabaena socialis nuclear genome reveals the essential components for genetic control of cell number at the origin of multicellularity in the volvocine lineage.</title>
        <authorList>
            <person name="Featherston J."/>
            <person name="Arakaki Y."/>
            <person name="Hanschen E.R."/>
            <person name="Ferris P.J."/>
            <person name="Michod R.E."/>
            <person name="Olson B.J.S.C."/>
            <person name="Nozaki H."/>
            <person name="Durand P.M."/>
        </authorList>
    </citation>
    <scope>NUCLEOTIDE SEQUENCE [LARGE SCALE GENOMIC DNA]</scope>
    <source>
        <strain evidence="11 12">NIES-571</strain>
    </source>
</reference>
<dbReference type="Pfam" id="PF13537">
    <property type="entry name" value="GATase_7"/>
    <property type="match status" value="1"/>
</dbReference>
<dbReference type="AlphaFoldDB" id="A0A2J7ZVX8"/>
<dbReference type="InterPro" id="IPR006426">
    <property type="entry name" value="Asn_synth_AEB"/>
</dbReference>
<feature type="site" description="Important for beta-aspartyl-AMP intermediate formation" evidence="9">
    <location>
        <position position="518"/>
    </location>
</feature>
<dbReference type="EMBL" id="PGGS01000389">
    <property type="protein sequence ID" value="PNH04431.1"/>
    <property type="molecule type" value="Genomic_DNA"/>
</dbReference>
<dbReference type="GO" id="GO:0006529">
    <property type="term" value="P:asparagine biosynthetic process"/>
    <property type="evidence" value="ECO:0007669"/>
    <property type="project" value="UniProtKB-KW"/>
</dbReference>
<dbReference type="InterPro" id="IPR029055">
    <property type="entry name" value="Ntn_hydrolases_N"/>
</dbReference>
<comment type="catalytic activity">
    <reaction evidence="7 8">
        <text>L-aspartate + L-glutamine + ATP + H2O = L-asparagine + L-glutamate + AMP + diphosphate + H(+)</text>
        <dbReference type="Rhea" id="RHEA:12228"/>
        <dbReference type="ChEBI" id="CHEBI:15377"/>
        <dbReference type="ChEBI" id="CHEBI:15378"/>
        <dbReference type="ChEBI" id="CHEBI:29985"/>
        <dbReference type="ChEBI" id="CHEBI:29991"/>
        <dbReference type="ChEBI" id="CHEBI:30616"/>
        <dbReference type="ChEBI" id="CHEBI:33019"/>
        <dbReference type="ChEBI" id="CHEBI:58048"/>
        <dbReference type="ChEBI" id="CHEBI:58359"/>
        <dbReference type="ChEBI" id="CHEBI:456215"/>
        <dbReference type="EC" id="6.3.5.4"/>
    </reaction>
</comment>
<dbReference type="PIRSF" id="PIRSF001589">
    <property type="entry name" value="Asn_synthetase_glu-h"/>
    <property type="match status" value="1"/>
</dbReference>
<sequence length="694" mass="77957">MQPFVEGEDVLIGTGEVWNYQELDADVKSELKSDVKSELKSDVKSELKSDVEVFLRMEMTADQIDRVDGDFAFVRSAPGRFWAARDVAGVRPLFYATDASQRPIAFASEAKALVAGPGVAKVHVFPPGHVYDSAVDALVPYHTRPIERQVRSLLTLAVTKRLIHSDRPASCAVELHALIFQHGFEHFETMLQFLLVGPTLRSAVQWLTRGLSGAQTFEVAVLPMLDFLRVLDVDPAADAGRHWAVERLYEKRRSLTLFTCDDALLRPRLLEDDGKAVSVVDLSKMPLSAPVMRLECAVSTDASWWSADQMLGRFLDPEFQENDENDEDEEDVTKKTCTRPPYCAKLRAAIRSLQDAAALQVVQVAVDKAFVTMAKFKTKLMRTLIETPVGKMLIVTMTKRLIHSDRPVGILCSGGVDSAIITSIAARLRTPSLVHVFTMEYENSGSQDAFYARMLCQFHGFQHTVVSFSAAMAQASIREVIGITETYDPNTIRAAIPMFLLAKHIAEQTDIKVILSGEGADELFAGYLYFMGAPSSDDLNRESRRLLGNLHMFDLLRADRCFAAFSLEVRVPYLDKDLVDYVTCVQGHSKRFRNGAEKMLLRDAFENLQELKDLRILERPKERFSDGCGFSYVPDLLNYVSDGAPRLQEKLEKEKQYYLAIFDELYTEDNRHWITSRELPAWASGKVQDVGLDV</sequence>
<evidence type="ECO:0000256" key="2">
    <source>
        <dbReference type="ARBA" id="ARBA00022598"/>
    </source>
</evidence>
<keyword evidence="3" id="KW-0028">Amino-acid biosynthesis</keyword>
<dbReference type="InterPro" id="IPR014729">
    <property type="entry name" value="Rossmann-like_a/b/a_fold"/>
</dbReference>
<dbReference type="PROSITE" id="PS51278">
    <property type="entry name" value="GATASE_TYPE_2"/>
    <property type="match status" value="1"/>
</dbReference>
<dbReference type="SUPFAM" id="SSF56235">
    <property type="entry name" value="N-terminal nucleophile aminohydrolases (Ntn hydrolases)"/>
    <property type="match status" value="1"/>
</dbReference>
<organism evidence="11 12">
    <name type="scientific">Tetrabaena socialis</name>
    <dbReference type="NCBI Taxonomy" id="47790"/>
    <lineage>
        <taxon>Eukaryota</taxon>
        <taxon>Viridiplantae</taxon>
        <taxon>Chlorophyta</taxon>
        <taxon>core chlorophytes</taxon>
        <taxon>Chlorophyceae</taxon>
        <taxon>CS clade</taxon>
        <taxon>Chlamydomonadales</taxon>
        <taxon>Tetrabaenaceae</taxon>
        <taxon>Tetrabaena</taxon>
    </lineage>
</organism>
<dbReference type="Gene3D" id="3.40.50.620">
    <property type="entry name" value="HUPs"/>
    <property type="match status" value="1"/>
</dbReference>
<dbReference type="OrthoDB" id="409189at2759"/>
<accession>A0A2J7ZVX8</accession>
<evidence type="ECO:0000256" key="6">
    <source>
        <dbReference type="ARBA" id="ARBA00022888"/>
    </source>
</evidence>
<evidence type="ECO:0000259" key="10">
    <source>
        <dbReference type="PROSITE" id="PS51278"/>
    </source>
</evidence>
<evidence type="ECO:0000256" key="1">
    <source>
        <dbReference type="ARBA" id="ARBA00005187"/>
    </source>
</evidence>
<evidence type="ECO:0000256" key="3">
    <source>
        <dbReference type="ARBA" id="ARBA00022605"/>
    </source>
</evidence>
<protein>
    <recommendedName>
        <fullName evidence="8">Asparagine synthetase [glutamine-hydrolyzing]</fullName>
        <ecNumber evidence="8">6.3.5.4</ecNumber>
    </recommendedName>
</protein>
<evidence type="ECO:0000313" key="12">
    <source>
        <dbReference type="Proteomes" id="UP000236333"/>
    </source>
</evidence>